<reference evidence="9 10" key="1">
    <citation type="journal article" date="2020" name="Nature">
        <title>Bacterial chemolithoautotrophy via manganese oxidation.</title>
        <authorList>
            <person name="Yu H."/>
            <person name="Leadbetter J.R."/>
        </authorList>
    </citation>
    <scope>NUCLEOTIDE SEQUENCE [LARGE SCALE GENOMIC DNA]</scope>
    <source>
        <strain evidence="9 10">RBP-1</strain>
    </source>
</reference>
<dbReference type="Gene3D" id="2.60.120.260">
    <property type="entry name" value="Galactose-binding domain-like"/>
    <property type="match status" value="1"/>
</dbReference>
<protein>
    <recommendedName>
        <fullName evidence="3">cellulase</fullName>
        <ecNumber evidence="3">3.2.1.4</ecNumber>
    </recommendedName>
</protein>
<dbReference type="RefSeq" id="WP_181017739.1">
    <property type="nucleotide sequence ID" value="NZ_VTOX01000001.1"/>
</dbReference>
<name>A0A7X6DCW1_9BURK</name>
<evidence type="ECO:0000256" key="7">
    <source>
        <dbReference type="ARBA" id="ARBA00023326"/>
    </source>
</evidence>
<dbReference type="EMBL" id="VTOX01000001">
    <property type="protein sequence ID" value="NKE64831.1"/>
    <property type="molecule type" value="Genomic_DNA"/>
</dbReference>
<evidence type="ECO:0000256" key="5">
    <source>
        <dbReference type="ARBA" id="ARBA00023001"/>
    </source>
</evidence>
<evidence type="ECO:0000256" key="1">
    <source>
        <dbReference type="ARBA" id="ARBA00000966"/>
    </source>
</evidence>
<dbReference type="Gene3D" id="1.50.10.10">
    <property type="match status" value="1"/>
</dbReference>
<keyword evidence="6" id="KW-0326">Glycosidase</keyword>
<dbReference type="InterPro" id="IPR008979">
    <property type="entry name" value="Galactose-bd-like_sf"/>
</dbReference>
<gene>
    <name evidence="9" type="ORF">RAMLITH_03275</name>
</gene>
<comment type="catalytic activity">
    <reaction evidence="1">
        <text>Endohydrolysis of (1-&gt;4)-beta-D-glucosidic linkages in cellulose, lichenin and cereal beta-D-glucans.</text>
        <dbReference type="EC" id="3.2.1.4"/>
    </reaction>
</comment>
<keyword evidence="7" id="KW-0624">Polysaccharide degradation</keyword>
<evidence type="ECO:0000313" key="9">
    <source>
        <dbReference type="EMBL" id="NKE64831.1"/>
    </source>
</evidence>
<sequence length="560" mass="59332">MTEPAPAPTTDPATLAIAYPFGARLAAYKAGIKPTQSASSMDTLLKNHYDAWKAHAIVPATSIVAGGYAVQFSNTTYMTVSEGMGYGMLLAVLFAGHDPKARELFDGLLAVVRARPAFAIVPFDPNGKWLMDWRLNANGSSAGEGWNAVDGDLDIAMALLMADRQWGSAGTWNYLQEARNTIAAIKSWNMWTDGTLKGLRNPENNRTSDYMIGHFRAFKAATGDTLWDKAVDRAYWLLDRMQTVYSPGVGLMPDFVINTNTATPSPSTGYIGDGNDKEGYFWWNACRNPWRFASDYLLSGDARFQLVTSRMIDFFKASSGGDPLRIGTGYDLAGKMLTGGNSPAYHGPICAGACVDARFQGFLDTMWNWNASHMTTGYYDGEIQLLSMVVASGNWWTPGAPAGGTPTPTETTTQPTTTEPAPTTSGTNLVANGDFASAMNGWQNWGNAVVAGGALNVGTAAGGCGQNILGKATAGAKYQLTATANVTAVAEGVFVGVKVLDSAGGVLLDQVKVVSSLTPQSVAIAFTAPQGAAGFQVYVWKNQNAAIGVVDNMSLTAVAA</sequence>
<evidence type="ECO:0000256" key="4">
    <source>
        <dbReference type="ARBA" id="ARBA00022801"/>
    </source>
</evidence>
<keyword evidence="10" id="KW-1185">Reference proteome</keyword>
<dbReference type="GO" id="GO:0030245">
    <property type="term" value="P:cellulose catabolic process"/>
    <property type="evidence" value="ECO:0007669"/>
    <property type="project" value="UniProtKB-KW"/>
</dbReference>
<keyword evidence="5" id="KW-0136">Cellulose degradation</keyword>
<proteinExistence type="inferred from homology"/>
<accession>A0A7X6DCW1</accession>
<evidence type="ECO:0000256" key="6">
    <source>
        <dbReference type="ARBA" id="ARBA00023295"/>
    </source>
</evidence>
<dbReference type="EC" id="3.2.1.4" evidence="3"/>
<dbReference type="Pfam" id="PF01270">
    <property type="entry name" value="Glyco_hydro_8"/>
    <property type="match status" value="1"/>
</dbReference>
<dbReference type="AlphaFoldDB" id="A0A7X6DCW1"/>
<dbReference type="InterPro" id="IPR012341">
    <property type="entry name" value="6hp_glycosidase-like_sf"/>
</dbReference>
<evidence type="ECO:0000256" key="2">
    <source>
        <dbReference type="ARBA" id="ARBA00009209"/>
    </source>
</evidence>
<dbReference type="Proteomes" id="UP000521868">
    <property type="component" value="Unassembled WGS sequence"/>
</dbReference>
<dbReference type="InterPro" id="IPR002037">
    <property type="entry name" value="Glyco_hydro_8"/>
</dbReference>
<dbReference type="InterPro" id="IPR008928">
    <property type="entry name" value="6-hairpin_glycosidase_sf"/>
</dbReference>
<feature type="region of interest" description="Disordered" evidence="8">
    <location>
        <begin position="399"/>
        <end position="426"/>
    </location>
</feature>
<keyword evidence="7" id="KW-0119">Carbohydrate metabolism</keyword>
<dbReference type="SUPFAM" id="SSF48208">
    <property type="entry name" value="Six-hairpin glycosidases"/>
    <property type="match status" value="1"/>
</dbReference>
<comment type="similarity">
    <text evidence="2">Belongs to the glycosyl hydrolase 8 (cellulase D) family.</text>
</comment>
<evidence type="ECO:0000256" key="3">
    <source>
        <dbReference type="ARBA" id="ARBA00012601"/>
    </source>
</evidence>
<organism evidence="9 10">
    <name type="scientific">Ramlibacter lithotrophicus</name>
    <dbReference type="NCBI Taxonomy" id="2606681"/>
    <lineage>
        <taxon>Bacteria</taxon>
        <taxon>Pseudomonadati</taxon>
        <taxon>Pseudomonadota</taxon>
        <taxon>Betaproteobacteria</taxon>
        <taxon>Burkholderiales</taxon>
        <taxon>Comamonadaceae</taxon>
        <taxon>Ramlibacter</taxon>
    </lineage>
</organism>
<evidence type="ECO:0000313" key="10">
    <source>
        <dbReference type="Proteomes" id="UP000521868"/>
    </source>
</evidence>
<evidence type="ECO:0000256" key="8">
    <source>
        <dbReference type="SAM" id="MobiDB-lite"/>
    </source>
</evidence>
<dbReference type="GO" id="GO:0008810">
    <property type="term" value="F:cellulase activity"/>
    <property type="evidence" value="ECO:0007669"/>
    <property type="project" value="UniProtKB-EC"/>
</dbReference>
<keyword evidence="4" id="KW-0378">Hydrolase</keyword>
<comment type="caution">
    <text evidence="9">The sequence shown here is derived from an EMBL/GenBank/DDBJ whole genome shotgun (WGS) entry which is preliminary data.</text>
</comment>
<dbReference type="PRINTS" id="PR00735">
    <property type="entry name" value="GLHYDRLASE8"/>
</dbReference>
<dbReference type="SUPFAM" id="SSF49785">
    <property type="entry name" value="Galactose-binding domain-like"/>
    <property type="match status" value="1"/>
</dbReference>